<feature type="domain" description="BT4734-like N-terminal" evidence="2">
    <location>
        <begin position="74"/>
        <end position="206"/>
    </location>
</feature>
<dbReference type="AlphaFoldDB" id="A0A174VR21"/>
<dbReference type="Pfam" id="PF05272">
    <property type="entry name" value="VapE-like_dom"/>
    <property type="match status" value="1"/>
</dbReference>
<dbReference type="Proteomes" id="UP000095766">
    <property type="component" value="Unassembled WGS sequence"/>
</dbReference>
<feature type="domain" description="Virulence-associated protein E-like" evidence="1">
    <location>
        <begin position="425"/>
        <end position="637"/>
    </location>
</feature>
<evidence type="ECO:0000259" key="3">
    <source>
        <dbReference type="Pfam" id="PF12990"/>
    </source>
</evidence>
<reference evidence="4 5" key="1">
    <citation type="submission" date="2015-09" db="EMBL/GenBank/DDBJ databases">
        <authorList>
            <consortium name="Pathogen Informatics"/>
        </authorList>
    </citation>
    <scope>NUCLEOTIDE SEQUENCE [LARGE SCALE GENOMIC DNA]</scope>
    <source>
        <strain evidence="4 5">2789STDY5834898</strain>
    </source>
</reference>
<dbReference type="Pfam" id="PF12990">
    <property type="entry name" value="DUF3874"/>
    <property type="match status" value="1"/>
</dbReference>
<evidence type="ECO:0000259" key="2">
    <source>
        <dbReference type="Pfam" id="PF08800"/>
    </source>
</evidence>
<dbReference type="InterPro" id="IPR014907">
    <property type="entry name" value="BT4734-like_N"/>
</dbReference>
<dbReference type="EMBL" id="CZAO01000033">
    <property type="protein sequence ID" value="CUQ35721.1"/>
    <property type="molecule type" value="Genomic_DNA"/>
</dbReference>
<sequence>MSYLYENYIYPNKLTNRMKITLIRAEKESRKEALSTLEADALIKKLKTETKAGHVSTLRAILPQLEGTCAQYEHIDKLPRIYPAVEYSRTQEGERWMKNYNGLVQLEVNRLSGIAEAEYVKQQAALLPQTFAAFCGSSGRSAKIWVLFALPDGTTPKRESDAALFHAHAYRMAVKCYQPLLPFAITLKEPSLTQSCRMTLDGYPYYNPAAVPFCLEQPLGMPEEENFRQRKLAEKNPLLRLHPDSKASDTFAILFESALDRAFRELDGWKRDGDLRILLVPLAEHCFKAGIPEEEVVRQTLMHYYRETDEFIVRQTIHNLYQELKGFGKKSSLTQEQESVFRLEEFMGRRYEFRYNTVLDDLEYRQRDSVHFYFKPADQRARSTVSMNALKEGIRVWDRDINRFLTSDYVPLYNPVEEYLYDTGRWDGKDRIRALADLVPCHNPHWQELFYRWFLGMVAHWRGMDRQHGNNTSPLLVGSQGFRKSTFCRILLPPELRFGYTDSIDFKSRQEAERSLGRFLLVNIDEFDQISINQQGFLKHLLQKPVANLRKPYGSTIREMRRYASFIGTSNQKDLLSDPSGSRRFICIEVTGPIDTNVTINYRQLYAQALNAVAKGERYWLDDADEAILKRTNREFEQLTPLEQLFHSHFRAAEEDEEGQWMMPMQILSALQTKTRDRLAINKVAVFGRTLKKLEIPNKKSRQGTLYHVMPLD</sequence>
<feature type="domain" description="DUF3874" evidence="3">
    <location>
        <begin position="641"/>
        <end position="709"/>
    </location>
</feature>
<proteinExistence type="predicted"/>
<evidence type="ECO:0000313" key="4">
    <source>
        <dbReference type="EMBL" id="CUQ35721.1"/>
    </source>
</evidence>
<dbReference type="SUPFAM" id="SSF52540">
    <property type="entry name" value="P-loop containing nucleoside triphosphate hydrolases"/>
    <property type="match status" value="1"/>
</dbReference>
<dbReference type="InterPro" id="IPR027417">
    <property type="entry name" value="P-loop_NTPase"/>
</dbReference>
<dbReference type="InterPro" id="IPR024450">
    <property type="entry name" value="DUF3874"/>
</dbReference>
<dbReference type="PANTHER" id="PTHR34985:SF1">
    <property type="entry name" value="SLR0554 PROTEIN"/>
    <property type="match status" value="1"/>
</dbReference>
<protein>
    <submittedName>
        <fullName evidence="4">Predicted P-loop ATPase and inactivated derivatives</fullName>
    </submittedName>
</protein>
<accession>A0A174VR21</accession>
<gene>
    <name evidence="4" type="ORF">ERS852510_04120</name>
</gene>
<dbReference type="PANTHER" id="PTHR34985">
    <property type="entry name" value="SLR0554 PROTEIN"/>
    <property type="match status" value="1"/>
</dbReference>
<dbReference type="InterPro" id="IPR007936">
    <property type="entry name" value="VapE-like_dom"/>
</dbReference>
<organism evidence="4 5">
    <name type="scientific">Bacteroides uniformis</name>
    <dbReference type="NCBI Taxonomy" id="820"/>
    <lineage>
        <taxon>Bacteria</taxon>
        <taxon>Pseudomonadati</taxon>
        <taxon>Bacteroidota</taxon>
        <taxon>Bacteroidia</taxon>
        <taxon>Bacteroidales</taxon>
        <taxon>Bacteroidaceae</taxon>
        <taxon>Bacteroides</taxon>
    </lineage>
</organism>
<evidence type="ECO:0000313" key="5">
    <source>
        <dbReference type="Proteomes" id="UP000095766"/>
    </source>
</evidence>
<dbReference type="Pfam" id="PF08800">
    <property type="entry name" value="BT4734-like_N"/>
    <property type="match status" value="1"/>
</dbReference>
<name>A0A174VR21_BACUN</name>
<evidence type="ECO:0000259" key="1">
    <source>
        <dbReference type="Pfam" id="PF05272"/>
    </source>
</evidence>